<sequence length="320" mass="34945">MKADIAKQGSDPEGLTQIFDAQVMHGCKVTPGLAINMDTFRKKTPLLLGLFVFLDDLNQNLVMKKLFSFALMALALASCRKKALPENPVSNTPIDSVGAGTMKVSFHNKVDSQDLVLNRTEPYTAPDGDEYSVRTFNYYISNVVFVDASGNRFAEKESYHLVRAEEPSSLSFSISQMPSGNYVAMEFLIGVDSARNVSGAQTGDLSPDYGMFWTWKTGYIMAKMEGTLQSNGFPLIYHIAGFSKPYYGIRKVTLPLSTNAIVANNKETNVQLNANLNTWFAAPGFPGFSAVGIITSTSPTSSAIADNYVQMFTIASVKNP</sequence>
<dbReference type="EMBL" id="BAABEZ010000014">
    <property type="protein sequence ID" value="GAA4452152.1"/>
    <property type="molecule type" value="Genomic_DNA"/>
</dbReference>
<proteinExistence type="predicted"/>
<accession>A0ABP8MNN2</accession>
<dbReference type="Proteomes" id="UP001501410">
    <property type="component" value="Unassembled WGS sequence"/>
</dbReference>
<comment type="caution">
    <text evidence="2">The sequence shown here is derived from an EMBL/GenBank/DDBJ whole genome shotgun (WGS) entry which is preliminary data.</text>
</comment>
<evidence type="ECO:0000313" key="3">
    <source>
        <dbReference type="Proteomes" id="UP001501410"/>
    </source>
</evidence>
<dbReference type="InterPro" id="IPR046863">
    <property type="entry name" value="MbnP-like_dom"/>
</dbReference>
<reference evidence="3" key="1">
    <citation type="journal article" date="2019" name="Int. J. Syst. Evol. Microbiol.">
        <title>The Global Catalogue of Microorganisms (GCM) 10K type strain sequencing project: providing services to taxonomists for standard genome sequencing and annotation.</title>
        <authorList>
            <consortium name="The Broad Institute Genomics Platform"/>
            <consortium name="The Broad Institute Genome Sequencing Center for Infectious Disease"/>
            <person name="Wu L."/>
            <person name="Ma J."/>
        </authorList>
    </citation>
    <scope>NUCLEOTIDE SEQUENCE [LARGE SCALE GENOMIC DNA]</scope>
    <source>
        <strain evidence="3">JCM 31921</strain>
    </source>
</reference>
<feature type="domain" description="Copper-binding protein MbnP-like" evidence="1">
    <location>
        <begin position="100"/>
        <end position="282"/>
    </location>
</feature>
<organism evidence="2 3">
    <name type="scientific">Rurimicrobium arvi</name>
    <dbReference type="NCBI Taxonomy" id="2049916"/>
    <lineage>
        <taxon>Bacteria</taxon>
        <taxon>Pseudomonadati</taxon>
        <taxon>Bacteroidota</taxon>
        <taxon>Chitinophagia</taxon>
        <taxon>Chitinophagales</taxon>
        <taxon>Chitinophagaceae</taxon>
        <taxon>Rurimicrobium</taxon>
    </lineage>
</organism>
<gene>
    <name evidence="2" type="ORF">GCM10023092_10650</name>
</gene>
<keyword evidence="3" id="KW-1185">Reference proteome</keyword>
<evidence type="ECO:0000259" key="1">
    <source>
        <dbReference type="Pfam" id="PF20243"/>
    </source>
</evidence>
<protein>
    <recommendedName>
        <fullName evidence="1">Copper-binding protein MbnP-like domain-containing protein</fullName>
    </recommendedName>
</protein>
<name>A0ABP8MNN2_9BACT</name>
<dbReference type="Pfam" id="PF20243">
    <property type="entry name" value="MbnP"/>
    <property type="match status" value="1"/>
</dbReference>
<evidence type="ECO:0000313" key="2">
    <source>
        <dbReference type="EMBL" id="GAA4452152.1"/>
    </source>
</evidence>